<dbReference type="GO" id="GO:0009451">
    <property type="term" value="P:RNA modification"/>
    <property type="evidence" value="ECO:0007669"/>
    <property type="project" value="InterPro"/>
</dbReference>
<dbReference type="FunFam" id="1.25.40.10:FF:000343">
    <property type="entry name" value="Pentatricopeptide repeat-containing protein At3g58590"/>
    <property type="match status" value="1"/>
</dbReference>
<keyword evidence="4" id="KW-1185">Reference proteome</keyword>
<dbReference type="Proteomes" id="UP000825729">
    <property type="component" value="Unassembled WGS sequence"/>
</dbReference>
<dbReference type="Pfam" id="PF01535">
    <property type="entry name" value="PPR"/>
    <property type="match status" value="3"/>
</dbReference>
<evidence type="ECO:0000313" key="3">
    <source>
        <dbReference type="EMBL" id="KAG9448011.1"/>
    </source>
</evidence>
<dbReference type="Pfam" id="PF13812">
    <property type="entry name" value="PPR_3"/>
    <property type="match status" value="1"/>
</dbReference>
<keyword evidence="1" id="KW-0677">Repeat</keyword>
<feature type="repeat" description="PPR" evidence="2">
    <location>
        <begin position="85"/>
        <end position="119"/>
    </location>
</feature>
<dbReference type="Pfam" id="PF20431">
    <property type="entry name" value="E_motif"/>
    <property type="match status" value="1"/>
</dbReference>
<organism evidence="3 4">
    <name type="scientific">Aristolochia fimbriata</name>
    <name type="common">White veined hardy Dutchman's pipe vine</name>
    <dbReference type="NCBI Taxonomy" id="158543"/>
    <lineage>
        <taxon>Eukaryota</taxon>
        <taxon>Viridiplantae</taxon>
        <taxon>Streptophyta</taxon>
        <taxon>Embryophyta</taxon>
        <taxon>Tracheophyta</taxon>
        <taxon>Spermatophyta</taxon>
        <taxon>Magnoliopsida</taxon>
        <taxon>Magnoliidae</taxon>
        <taxon>Piperales</taxon>
        <taxon>Aristolochiaceae</taxon>
        <taxon>Aristolochia</taxon>
    </lineage>
</organism>
<dbReference type="InterPro" id="IPR002885">
    <property type="entry name" value="PPR_rpt"/>
</dbReference>
<reference evidence="3 4" key="1">
    <citation type="submission" date="2021-07" db="EMBL/GenBank/DDBJ databases">
        <title>The Aristolochia fimbriata genome: insights into angiosperm evolution, floral development and chemical biosynthesis.</title>
        <authorList>
            <person name="Jiao Y."/>
        </authorList>
    </citation>
    <scope>NUCLEOTIDE SEQUENCE [LARGE SCALE GENOMIC DNA]</scope>
    <source>
        <strain evidence="3">IBCAS-2021</strain>
        <tissue evidence="3">Leaf</tissue>
    </source>
</reference>
<dbReference type="FunFam" id="1.25.40.10:FF:000090">
    <property type="entry name" value="Pentatricopeptide repeat-containing protein, chloroplastic"/>
    <property type="match status" value="1"/>
</dbReference>
<dbReference type="Pfam" id="PF13041">
    <property type="entry name" value="PPR_2"/>
    <property type="match status" value="3"/>
</dbReference>
<dbReference type="PANTHER" id="PTHR47926">
    <property type="entry name" value="PENTATRICOPEPTIDE REPEAT-CONTAINING PROTEIN"/>
    <property type="match status" value="1"/>
</dbReference>
<evidence type="ECO:0008006" key="5">
    <source>
        <dbReference type="Google" id="ProtNLM"/>
    </source>
</evidence>
<feature type="repeat" description="PPR" evidence="2">
    <location>
        <begin position="152"/>
        <end position="186"/>
    </location>
</feature>
<feature type="repeat" description="PPR" evidence="2">
    <location>
        <begin position="557"/>
        <end position="591"/>
    </location>
</feature>
<evidence type="ECO:0000256" key="1">
    <source>
        <dbReference type="ARBA" id="ARBA00022737"/>
    </source>
</evidence>
<comment type="caution">
    <text evidence="3">The sequence shown here is derived from an EMBL/GenBank/DDBJ whole genome shotgun (WGS) entry which is preliminary data.</text>
</comment>
<feature type="repeat" description="PPR" evidence="2">
    <location>
        <begin position="658"/>
        <end position="692"/>
    </location>
</feature>
<dbReference type="NCBIfam" id="TIGR00756">
    <property type="entry name" value="PPR"/>
    <property type="match status" value="5"/>
</dbReference>
<dbReference type="PANTHER" id="PTHR47926:SF471">
    <property type="entry name" value="DYW DOMAIN-CONTAINING PROTEIN"/>
    <property type="match status" value="1"/>
</dbReference>
<dbReference type="GO" id="GO:0003723">
    <property type="term" value="F:RNA binding"/>
    <property type="evidence" value="ECO:0007669"/>
    <property type="project" value="InterPro"/>
</dbReference>
<sequence>MIAKTVRLKFSSPQNSCTATIRRCFGVTAGNIKAGPPGGTPENVSNTRNEENGVLLQSCASLLGQSVCGELRDAQAVFDEIPEPNLVSWTSMISSYIHRGNTYLGLQLFSSMCRSGLRPNEFGFSSALKACRIIGDLSMDACKYFDGIPLKCDALWNTLIDGYAKSLLAEEVIQLFSEMFVSDIRPSCFTYSILLKMCADLPDFKLGRFFHGLTIKSGFESHSFVGSALVEFYSIFEAMEDACRVFWSLEERDNVVCSSLLSGFHQSGEAELGVDLFLRFISEGYKIDPFMHVSVFNLCSDLETPALGIQVHCWYIKSGFMLDFFVGSALVDMYTSFGMTSEAYESFLGIKDKNSICFDAMIAGFVCDLNYKSAIDLFSKMRGNGLVPSCSTLNNVLGACVNLDMVEEGQAIHCLMVKSLGLSNLDTGNAILEMYANGRKIAEAFKVLKKMEAPNEFSWTTIISACNDSERPHEALKLFHDFHSSACIRPSQFTLVAIVQACTRLVSLDQGKQVHGYITRLGFESDSFIGSSLIGMYAKCKRISDASLVFSNTSKRDLVLWSSIIAALTQHGRAEEALKHFIEYHNYGFAIDEPILTTCFAACAVLAVVDKGKCVHAVTVKTGFELDIHVGCAIIDMYCKCGCIRDARMVFNNIKDQNVISWTAMVHGYAQHGLAKEALDLFNEMKVTGMEPDAVTFIGVLSACSRVGFVREGWHYFNAMESEYGLDRTINHYACMVDLLGRAGHMEDAEQLIDRAPFQSKTTLWRTLLGACCKHGNMKMGKRIAEVLIKVEPNEPSNYVLLSNLHASACGWERSTQIRENMKDFGMTKGPGCSWIEVAV</sequence>
<dbReference type="InterPro" id="IPR046960">
    <property type="entry name" value="PPR_At4g14850-like_plant"/>
</dbReference>
<dbReference type="AlphaFoldDB" id="A0AAV7EHU7"/>
<name>A0AAV7EHU7_ARIFI</name>
<evidence type="ECO:0000256" key="2">
    <source>
        <dbReference type="PROSITE-ProRule" id="PRU00708"/>
    </source>
</evidence>
<feature type="repeat" description="PPR" evidence="2">
    <location>
        <begin position="455"/>
        <end position="489"/>
    </location>
</feature>
<accession>A0AAV7EHU7</accession>
<dbReference type="EMBL" id="JAINDJ010000005">
    <property type="protein sequence ID" value="KAG9448011.1"/>
    <property type="molecule type" value="Genomic_DNA"/>
</dbReference>
<evidence type="ECO:0000313" key="4">
    <source>
        <dbReference type="Proteomes" id="UP000825729"/>
    </source>
</evidence>
<dbReference type="PROSITE" id="PS51375">
    <property type="entry name" value="PPR"/>
    <property type="match status" value="6"/>
</dbReference>
<dbReference type="InterPro" id="IPR011990">
    <property type="entry name" value="TPR-like_helical_dom_sf"/>
</dbReference>
<dbReference type="Gene3D" id="1.25.40.10">
    <property type="entry name" value="Tetratricopeptide repeat domain"/>
    <property type="match status" value="6"/>
</dbReference>
<feature type="repeat" description="PPR" evidence="2">
    <location>
        <begin position="354"/>
        <end position="388"/>
    </location>
</feature>
<protein>
    <recommendedName>
        <fullName evidence="5">Pentatricopeptide repeat-containing protein</fullName>
    </recommendedName>
</protein>
<gene>
    <name evidence="3" type="ORF">H6P81_014139</name>
</gene>
<dbReference type="InterPro" id="IPR046848">
    <property type="entry name" value="E_motif"/>
</dbReference>
<proteinExistence type="predicted"/>